<evidence type="ECO:0000313" key="5">
    <source>
        <dbReference type="Proteomes" id="UP000228948"/>
    </source>
</evidence>
<evidence type="ECO:0000256" key="1">
    <source>
        <dbReference type="ARBA" id="ARBA00006484"/>
    </source>
</evidence>
<dbReference type="InterPro" id="IPR057326">
    <property type="entry name" value="KR_dom"/>
</dbReference>
<gene>
    <name evidence="4" type="ORF">BG454_16935</name>
</gene>
<keyword evidence="2" id="KW-0560">Oxidoreductase</keyword>
<dbReference type="PANTHER" id="PTHR43639">
    <property type="entry name" value="OXIDOREDUCTASE, SHORT-CHAIN DEHYDROGENASE/REDUCTASE FAMILY (AFU_ORTHOLOGUE AFUA_5G02870)"/>
    <property type="match status" value="1"/>
</dbReference>
<dbReference type="PRINTS" id="PR00081">
    <property type="entry name" value="GDHRDH"/>
</dbReference>
<keyword evidence="5" id="KW-1185">Reference proteome</keyword>
<dbReference type="PRINTS" id="PR00080">
    <property type="entry name" value="SDRFAMILY"/>
</dbReference>
<dbReference type="Proteomes" id="UP000228948">
    <property type="component" value="Chromosome"/>
</dbReference>
<dbReference type="PANTHER" id="PTHR43639:SF1">
    <property type="entry name" value="SHORT-CHAIN DEHYDROGENASE_REDUCTASE FAMILY PROTEIN"/>
    <property type="match status" value="1"/>
</dbReference>
<name>A0A2K8KE65_9RHOB</name>
<protein>
    <submittedName>
        <fullName evidence="4">NAD(P)-dependent oxidoreductase</fullName>
    </submittedName>
</protein>
<evidence type="ECO:0000259" key="3">
    <source>
        <dbReference type="SMART" id="SM00822"/>
    </source>
</evidence>
<feature type="domain" description="Ketoreductase" evidence="3">
    <location>
        <begin position="15"/>
        <end position="197"/>
    </location>
</feature>
<dbReference type="SMART" id="SM00822">
    <property type="entry name" value="PKS_KR"/>
    <property type="match status" value="1"/>
</dbReference>
<proteinExistence type="inferred from homology"/>
<dbReference type="AlphaFoldDB" id="A0A2K8KE65"/>
<dbReference type="InterPro" id="IPR036291">
    <property type="entry name" value="NAD(P)-bd_dom_sf"/>
</dbReference>
<dbReference type="STRING" id="441209.GCA_001870665_03171"/>
<dbReference type="RefSeq" id="WP_071481725.1">
    <property type="nucleotide sequence ID" value="NZ_CP024899.1"/>
</dbReference>
<dbReference type="InterPro" id="IPR020904">
    <property type="entry name" value="Sc_DH/Rdtase_CS"/>
</dbReference>
<sequence>MSQAQSAIYPSLNGASVLITGGATGLGADFVRAFAAQGARVGFVDIDAQAGAALASELGPQTAFVAADLRDLDSLPQTIATLAERLGPFTVLVNNAARDERHDFATLTPDYWRDCLATNLSHHVFAAQAVADGMAQAGGGSIINMGSISWMRGRPGMLGYTTSKGAINGMTRSLAAELGPQGIRVNSVVPGAILTERQARLWLTPEKNAEFLEQQALKFRLEPHHVTPMVLFLASEASIGCTGQNFIVDAGLTLN</sequence>
<dbReference type="CDD" id="cd05233">
    <property type="entry name" value="SDR_c"/>
    <property type="match status" value="1"/>
</dbReference>
<dbReference type="KEGG" id="rbg:BG454_16935"/>
<dbReference type="PROSITE" id="PS00061">
    <property type="entry name" value="ADH_SHORT"/>
    <property type="match status" value="1"/>
</dbReference>
<reference evidence="4 5" key="1">
    <citation type="submission" date="2017-11" db="EMBL/GenBank/DDBJ databases">
        <title>Revised Sequence and Annotation of the Rhodobaca barguzinensis strain alga05 Genome.</title>
        <authorList>
            <person name="Kopejtka K."/>
            <person name="Tomasch J.M."/>
            <person name="Bunk B."/>
            <person name="Koblizek M."/>
        </authorList>
    </citation>
    <scope>NUCLEOTIDE SEQUENCE [LARGE SCALE GENOMIC DNA]</scope>
    <source>
        <strain evidence="5">alga05</strain>
    </source>
</reference>
<dbReference type="Pfam" id="PF13561">
    <property type="entry name" value="adh_short_C2"/>
    <property type="match status" value="1"/>
</dbReference>
<accession>A0A2K8KE65</accession>
<dbReference type="SUPFAM" id="SSF51735">
    <property type="entry name" value="NAD(P)-binding Rossmann-fold domains"/>
    <property type="match status" value="1"/>
</dbReference>
<evidence type="ECO:0000256" key="2">
    <source>
        <dbReference type="ARBA" id="ARBA00023002"/>
    </source>
</evidence>
<comment type="similarity">
    <text evidence="1">Belongs to the short-chain dehydrogenases/reductases (SDR) family.</text>
</comment>
<dbReference type="FunFam" id="3.40.50.720:FF:000084">
    <property type="entry name" value="Short-chain dehydrogenase reductase"/>
    <property type="match status" value="1"/>
</dbReference>
<dbReference type="EMBL" id="CP024899">
    <property type="protein sequence ID" value="ATX67286.1"/>
    <property type="molecule type" value="Genomic_DNA"/>
</dbReference>
<dbReference type="InterPro" id="IPR002347">
    <property type="entry name" value="SDR_fam"/>
</dbReference>
<dbReference type="OrthoDB" id="9789398at2"/>
<evidence type="ECO:0000313" key="4">
    <source>
        <dbReference type="EMBL" id="ATX67286.1"/>
    </source>
</evidence>
<dbReference type="Gene3D" id="3.40.50.720">
    <property type="entry name" value="NAD(P)-binding Rossmann-like Domain"/>
    <property type="match status" value="1"/>
</dbReference>
<organism evidence="4 5">
    <name type="scientific">Roseinatronobacter bogoriensis subsp. barguzinensis</name>
    <dbReference type="NCBI Taxonomy" id="441209"/>
    <lineage>
        <taxon>Bacteria</taxon>
        <taxon>Pseudomonadati</taxon>
        <taxon>Pseudomonadota</taxon>
        <taxon>Alphaproteobacteria</taxon>
        <taxon>Rhodobacterales</taxon>
        <taxon>Paracoccaceae</taxon>
        <taxon>Roseinatronobacter</taxon>
    </lineage>
</organism>
<dbReference type="GO" id="GO:0016491">
    <property type="term" value="F:oxidoreductase activity"/>
    <property type="evidence" value="ECO:0007669"/>
    <property type="project" value="UniProtKB-KW"/>
</dbReference>